<proteinExistence type="predicted"/>
<reference evidence="1" key="1">
    <citation type="submission" date="2021-01" db="EMBL/GenBank/DDBJ databases">
        <authorList>
            <person name="Corre E."/>
            <person name="Pelletier E."/>
            <person name="Niang G."/>
            <person name="Scheremetjew M."/>
            <person name="Finn R."/>
            <person name="Kale V."/>
            <person name="Holt S."/>
            <person name="Cochrane G."/>
            <person name="Meng A."/>
            <person name="Brown T."/>
            <person name="Cohen L."/>
        </authorList>
    </citation>
    <scope>NUCLEOTIDE SEQUENCE</scope>
    <source>
        <strain evidence="1">CCMP1594</strain>
    </source>
</reference>
<name>A0A7S4FRA9_9EUGL</name>
<sequence length="157" mass="17296">MAHDPIRVVLSSTAECHPTRSSPTTRSLTPALWLRVGGRTESDLHPPPVAFTKLETRNEKISRGKIGFKEQMHRWAPLHLRCTPRGHGGERQYWGAVEPGHGVGVLLRAALRCACDPGRMPAIHIATLETGSRGHLVRRVAQPRGERVQSDSLGPEL</sequence>
<dbReference type="EMBL" id="HBJA01061884">
    <property type="protein sequence ID" value="CAE0810727.1"/>
    <property type="molecule type" value="Transcribed_RNA"/>
</dbReference>
<accession>A0A7S4FRA9</accession>
<organism evidence="1">
    <name type="scientific">Eutreptiella gymnastica</name>
    <dbReference type="NCBI Taxonomy" id="73025"/>
    <lineage>
        <taxon>Eukaryota</taxon>
        <taxon>Discoba</taxon>
        <taxon>Euglenozoa</taxon>
        <taxon>Euglenida</taxon>
        <taxon>Spirocuta</taxon>
        <taxon>Euglenophyceae</taxon>
        <taxon>Eutreptiales</taxon>
        <taxon>Eutreptiaceae</taxon>
        <taxon>Eutreptiella</taxon>
    </lineage>
</organism>
<gene>
    <name evidence="1" type="ORF">EGYM00163_LOCUS21872</name>
</gene>
<protein>
    <submittedName>
        <fullName evidence="1">Uncharacterized protein</fullName>
    </submittedName>
</protein>
<evidence type="ECO:0000313" key="1">
    <source>
        <dbReference type="EMBL" id="CAE0810727.1"/>
    </source>
</evidence>
<dbReference type="AlphaFoldDB" id="A0A7S4FRA9"/>